<sequence length="553" mass="62174">MGPGSQGRSGNLSGVTVSGPTPRSGIAYRSPSRSGRAPQAVKIRAKGPVSSDEPTKDVPQPSGKNKALDIPEDEDERDERLRREEDKRVELRAKKRDVKEDTNGIPEGKKIKYAVRVKEDYDVEEMMDRILEGHNHLMNLKDVLASAPRLWDDLKARLSRKMVASVRLGVIIPKEAEWTETGTKMDWKSVACGCLDVVVKGKTCTTTVDTGAEMNLIKEEHALRLGMEIDRSYNGVLMRANKVRSFLGTCGFWRMSIKGFAAKTEQLRKFVPQGQNWVWGDKQESVIEGLKKEFEEGGLVLGVPDHATVMIRPFIVETDAGPTALGGVLIQRDFNGEERPLREGRKKEHKSHKHEREEEQHAKMTQRREGQPAERTHKGGASGRSGTPPQPAQTGDNCPMPDMEPDLPHEPQGQEQEENQATKEKEMDSKERVAREKEIRVHLRLKYLAELHEKMQLGERPMDLKDRKGKGVCTQGEDLPLLTEAWVNFDKLMEAARRPREHHEEMGVKLVSTDLLSLKGLKKESFAAAKASYQKVGERLTKVAHKAYGQRVD</sequence>
<feature type="compositionally biased region" description="Polar residues" evidence="1">
    <location>
        <begin position="384"/>
        <end position="396"/>
    </location>
</feature>
<proteinExistence type="predicted"/>
<feature type="compositionally biased region" description="Basic and acidic residues" evidence="1">
    <location>
        <begin position="336"/>
        <end position="346"/>
    </location>
</feature>
<organism evidence="2 3">
    <name type="scientific">Chara braunii</name>
    <name type="common">Braun's stonewort</name>
    <dbReference type="NCBI Taxonomy" id="69332"/>
    <lineage>
        <taxon>Eukaryota</taxon>
        <taxon>Viridiplantae</taxon>
        <taxon>Streptophyta</taxon>
        <taxon>Charophyceae</taxon>
        <taxon>Charales</taxon>
        <taxon>Characeae</taxon>
        <taxon>Chara</taxon>
    </lineage>
</organism>
<dbReference type="Gramene" id="GBG77529">
    <property type="protein sequence ID" value="GBG77529"/>
    <property type="gene ID" value="CBR_g23974"/>
</dbReference>
<evidence type="ECO:0000313" key="2">
    <source>
        <dbReference type="EMBL" id="GBG77529.1"/>
    </source>
</evidence>
<feature type="compositionally biased region" description="Basic and acidic residues" evidence="1">
    <location>
        <begin position="354"/>
        <end position="377"/>
    </location>
</feature>
<gene>
    <name evidence="2" type="ORF">CBR_g23974</name>
</gene>
<evidence type="ECO:0008006" key="4">
    <source>
        <dbReference type="Google" id="ProtNLM"/>
    </source>
</evidence>
<name>A0A388L5C6_CHABU</name>
<feature type="compositionally biased region" description="Polar residues" evidence="1">
    <location>
        <begin position="8"/>
        <end position="21"/>
    </location>
</feature>
<dbReference type="Proteomes" id="UP000265515">
    <property type="component" value="Unassembled WGS sequence"/>
</dbReference>
<feature type="region of interest" description="Disordered" evidence="1">
    <location>
        <begin position="336"/>
        <end position="435"/>
    </location>
</feature>
<dbReference type="Gene3D" id="3.30.70.270">
    <property type="match status" value="1"/>
</dbReference>
<dbReference type="PANTHER" id="PTHR34072">
    <property type="entry name" value="ENZYMATIC POLYPROTEIN-RELATED"/>
    <property type="match status" value="1"/>
</dbReference>
<dbReference type="EMBL" id="BFEA01000270">
    <property type="protein sequence ID" value="GBG77529.1"/>
    <property type="molecule type" value="Genomic_DNA"/>
</dbReference>
<feature type="region of interest" description="Disordered" evidence="1">
    <location>
        <begin position="1"/>
        <end position="82"/>
    </location>
</feature>
<accession>A0A388L5C6</accession>
<dbReference type="InterPro" id="IPR043128">
    <property type="entry name" value="Rev_trsase/Diguanyl_cyclase"/>
</dbReference>
<keyword evidence="3" id="KW-1185">Reference proteome</keyword>
<dbReference type="InterPro" id="IPR043502">
    <property type="entry name" value="DNA/RNA_pol_sf"/>
</dbReference>
<evidence type="ECO:0000256" key="1">
    <source>
        <dbReference type="SAM" id="MobiDB-lite"/>
    </source>
</evidence>
<evidence type="ECO:0000313" key="3">
    <source>
        <dbReference type="Proteomes" id="UP000265515"/>
    </source>
</evidence>
<reference evidence="2 3" key="1">
    <citation type="journal article" date="2018" name="Cell">
        <title>The Chara Genome: Secondary Complexity and Implications for Plant Terrestrialization.</title>
        <authorList>
            <person name="Nishiyama T."/>
            <person name="Sakayama H."/>
            <person name="Vries J.D."/>
            <person name="Buschmann H."/>
            <person name="Saint-Marcoux D."/>
            <person name="Ullrich K.K."/>
            <person name="Haas F.B."/>
            <person name="Vanderstraeten L."/>
            <person name="Becker D."/>
            <person name="Lang D."/>
            <person name="Vosolsobe S."/>
            <person name="Rombauts S."/>
            <person name="Wilhelmsson P.K.I."/>
            <person name="Janitza P."/>
            <person name="Kern R."/>
            <person name="Heyl A."/>
            <person name="Rumpler F."/>
            <person name="Villalobos L.I.A.C."/>
            <person name="Clay J.M."/>
            <person name="Skokan R."/>
            <person name="Toyoda A."/>
            <person name="Suzuki Y."/>
            <person name="Kagoshima H."/>
            <person name="Schijlen E."/>
            <person name="Tajeshwar N."/>
            <person name="Catarino B."/>
            <person name="Hetherington A.J."/>
            <person name="Saltykova A."/>
            <person name="Bonnot C."/>
            <person name="Breuninger H."/>
            <person name="Symeonidi A."/>
            <person name="Radhakrishnan G.V."/>
            <person name="Van Nieuwerburgh F."/>
            <person name="Deforce D."/>
            <person name="Chang C."/>
            <person name="Karol K.G."/>
            <person name="Hedrich R."/>
            <person name="Ulvskov P."/>
            <person name="Glockner G."/>
            <person name="Delwiche C.F."/>
            <person name="Petrasek J."/>
            <person name="Van de Peer Y."/>
            <person name="Friml J."/>
            <person name="Beilby M."/>
            <person name="Dolan L."/>
            <person name="Kohara Y."/>
            <person name="Sugano S."/>
            <person name="Fujiyama A."/>
            <person name="Delaux P.-M."/>
            <person name="Quint M."/>
            <person name="TheiBen G."/>
            <person name="Hagemann M."/>
            <person name="Harholt J."/>
            <person name="Dunand C."/>
            <person name="Zachgo S."/>
            <person name="Langdale J."/>
            <person name="Maumus F."/>
            <person name="Straeten D.V.D."/>
            <person name="Gould S.B."/>
            <person name="Rensing S.A."/>
        </authorList>
    </citation>
    <scope>NUCLEOTIDE SEQUENCE [LARGE SCALE GENOMIC DNA]</scope>
    <source>
        <strain evidence="2 3">S276</strain>
    </source>
</reference>
<feature type="compositionally biased region" description="Basic and acidic residues" evidence="1">
    <location>
        <begin position="420"/>
        <end position="435"/>
    </location>
</feature>
<protein>
    <recommendedName>
        <fullName evidence="4">Reverse transcriptase/retrotransposon-derived protein RNase H-like domain-containing protein</fullName>
    </recommendedName>
</protein>
<comment type="caution">
    <text evidence="2">The sequence shown here is derived from an EMBL/GenBank/DDBJ whole genome shotgun (WGS) entry which is preliminary data.</text>
</comment>
<dbReference type="SUPFAM" id="SSF56672">
    <property type="entry name" value="DNA/RNA polymerases"/>
    <property type="match status" value="1"/>
</dbReference>
<dbReference type="AlphaFoldDB" id="A0A388L5C6"/>